<feature type="domain" description="Fungal lipase-type" evidence="16">
    <location>
        <begin position="395"/>
        <end position="524"/>
    </location>
</feature>
<evidence type="ECO:0000256" key="8">
    <source>
        <dbReference type="ARBA" id="ARBA00022837"/>
    </source>
</evidence>
<keyword evidence="4" id="KW-0597">Phosphoprotein</keyword>
<evidence type="ECO:0000256" key="11">
    <source>
        <dbReference type="ARBA" id="ARBA00023098"/>
    </source>
</evidence>
<evidence type="ECO:0000256" key="7">
    <source>
        <dbReference type="ARBA" id="ARBA00022801"/>
    </source>
</evidence>
<dbReference type="GO" id="GO:0046340">
    <property type="term" value="P:diacylglycerol catabolic process"/>
    <property type="evidence" value="ECO:0007669"/>
    <property type="project" value="TreeGrafter"/>
</dbReference>
<evidence type="ECO:0000256" key="12">
    <source>
        <dbReference type="ARBA" id="ARBA00023136"/>
    </source>
</evidence>
<evidence type="ECO:0000256" key="14">
    <source>
        <dbReference type="ARBA" id="ARBA00026104"/>
    </source>
</evidence>
<evidence type="ECO:0000256" key="1">
    <source>
        <dbReference type="ARBA" id="ARBA00001913"/>
    </source>
</evidence>
<dbReference type="CDD" id="cd00519">
    <property type="entry name" value="Lipase_3"/>
    <property type="match status" value="1"/>
</dbReference>
<evidence type="ECO:0000256" key="15">
    <source>
        <dbReference type="SAM" id="Phobius"/>
    </source>
</evidence>
<dbReference type="Pfam" id="PF01764">
    <property type="entry name" value="Lipase_3"/>
    <property type="match status" value="1"/>
</dbReference>
<evidence type="ECO:0000259" key="16">
    <source>
        <dbReference type="Pfam" id="PF01764"/>
    </source>
</evidence>
<protein>
    <recommendedName>
        <fullName evidence="14">sn-1-specific diacylglycerol lipase</fullName>
        <ecNumber evidence="14">3.1.1.116</ecNumber>
    </recommendedName>
</protein>
<evidence type="ECO:0000256" key="5">
    <source>
        <dbReference type="ARBA" id="ARBA00022692"/>
    </source>
</evidence>
<dbReference type="EMBL" id="WJQU01000001">
    <property type="protein sequence ID" value="KAJ6647206.1"/>
    <property type="molecule type" value="Genomic_DNA"/>
</dbReference>
<dbReference type="FunFam" id="3.40.50.1820:FF:000373">
    <property type="entry name" value="Neural stem cell-derived dendrite regulator"/>
    <property type="match status" value="1"/>
</dbReference>
<evidence type="ECO:0000256" key="13">
    <source>
        <dbReference type="ARBA" id="ARBA00024531"/>
    </source>
</evidence>
<proteinExistence type="predicted"/>
<evidence type="ECO:0000313" key="18">
    <source>
        <dbReference type="Proteomes" id="UP001151699"/>
    </source>
</evidence>
<evidence type="ECO:0000256" key="6">
    <source>
        <dbReference type="ARBA" id="ARBA00022723"/>
    </source>
</evidence>
<reference evidence="17" key="1">
    <citation type="submission" date="2022-07" db="EMBL/GenBank/DDBJ databases">
        <authorList>
            <person name="Trinca V."/>
            <person name="Uliana J.V.C."/>
            <person name="Torres T.T."/>
            <person name="Ward R.J."/>
            <person name="Monesi N."/>
        </authorList>
    </citation>
    <scope>NUCLEOTIDE SEQUENCE</scope>
    <source>
        <strain evidence="17">HSMRA1968</strain>
        <tissue evidence="17">Whole embryos</tissue>
    </source>
</reference>
<dbReference type="InterPro" id="IPR029058">
    <property type="entry name" value="AB_hydrolase_fold"/>
</dbReference>
<gene>
    <name evidence="17" type="primary">DAGLB</name>
    <name evidence="17" type="ORF">Bhyg_02426</name>
</gene>
<dbReference type="Proteomes" id="UP001151699">
    <property type="component" value="Chromosome A"/>
</dbReference>
<name>A0A9Q0NCX3_9DIPT</name>
<dbReference type="GO" id="GO:0005737">
    <property type="term" value="C:cytoplasm"/>
    <property type="evidence" value="ECO:0007669"/>
    <property type="project" value="TreeGrafter"/>
</dbReference>
<dbReference type="AlphaFoldDB" id="A0A9Q0NCX3"/>
<keyword evidence="18" id="KW-1185">Reference proteome</keyword>
<feature type="transmembrane region" description="Helical" evidence="15">
    <location>
        <begin position="31"/>
        <end position="58"/>
    </location>
</feature>
<comment type="subcellular location">
    <subcellularLocation>
        <location evidence="2">Cell membrane</location>
        <topology evidence="2">Multi-pass membrane protein</topology>
    </subcellularLocation>
</comment>
<evidence type="ECO:0000256" key="4">
    <source>
        <dbReference type="ARBA" id="ARBA00022553"/>
    </source>
</evidence>
<dbReference type="InterPro" id="IPR002921">
    <property type="entry name" value="Fungal_lipase-type"/>
</dbReference>
<feature type="transmembrane region" description="Helical" evidence="15">
    <location>
        <begin position="70"/>
        <end position="92"/>
    </location>
</feature>
<keyword evidence="7" id="KW-0378">Hydrolase</keyword>
<dbReference type="GO" id="GO:0022008">
    <property type="term" value="P:neurogenesis"/>
    <property type="evidence" value="ECO:0007669"/>
    <property type="project" value="TreeGrafter"/>
</dbReference>
<dbReference type="OrthoDB" id="438440at2759"/>
<dbReference type="GO" id="GO:0019369">
    <property type="term" value="P:arachidonate metabolic process"/>
    <property type="evidence" value="ECO:0007669"/>
    <property type="project" value="TreeGrafter"/>
</dbReference>
<evidence type="ECO:0000256" key="2">
    <source>
        <dbReference type="ARBA" id="ARBA00004651"/>
    </source>
</evidence>
<dbReference type="EC" id="3.1.1.116" evidence="14"/>
<dbReference type="PANTHER" id="PTHR45792:SF2">
    <property type="entry name" value="DIACYLGLYCEROL LIPASE-BETA"/>
    <property type="match status" value="1"/>
</dbReference>
<dbReference type="PANTHER" id="PTHR45792">
    <property type="entry name" value="DIACYLGLYCEROL LIPASE HOMOLOG-RELATED"/>
    <property type="match status" value="1"/>
</dbReference>
<dbReference type="SUPFAM" id="SSF53474">
    <property type="entry name" value="alpha/beta-Hydrolases"/>
    <property type="match status" value="1"/>
</dbReference>
<evidence type="ECO:0000256" key="9">
    <source>
        <dbReference type="ARBA" id="ARBA00022963"/>
    </source>
</evidence>
<keyword evidence="6" id="KW-0479">Metal-binding</keyword>
<comment type="catalytic activity">
    <reaction evidence="13">
        <text>a 1,2-diacyl-sn-glycerol + H2O = a 2-acylglycerol + a fatty acid + H(+)</text>
        <dbReference type="Rhea" id="RHEA:33275"/>
        <dbReference type="ChEBI" id="CHEBI:15377"/>
        <dbReference type="ChEBI" id="CHEBI:15378"/>
        <dbReference type="ChEBI" id="CHEBI:17389"/>
        <dbReference type="ChEBI" id="CHEBI:17815"/>
        <dbReference type="ChEBI" id="CHEBI:28868"/>
        <dbReference type="EC" id="3.1.1.116"/>
    </reaction>
    <physiologicalReaction direction="left-to-right" evidence="13">
        <dbReference type="Rhea" id="RHEA:33276"/>
    </physiologicalReaction>
</comment>
<feature type="transmembrane region" description="Helical" evidence="15">
    <location>
        <begin position="113"/>
        <end position="135"/>
    </location>
</feature>
<keyword evidence="11" id="KW-0443">Lipid metabolism</keyword>
<keyword evidence="5 15" id="KW-0812">Transmembrane</keyword>
<dbReference type="GO" id="GO:0046872">
    <property type="term" value="F:metal ion binding"/>
    <property type="evidence" value="ECO:0007669"/>
    <property type="project" value="UniProtKB-KW"/>
</dbReference>
<accession>A0A9Q0NCX3</accession>
<keyword evidence="10 15" id="KW-1133">Transmembrane helix</keyword>
<organism evidence="17 18">
    <name type="scientific">Pseudolycoriella hygida</name>
    <dbReference type="NCBI Taxonomy" id="35572"/>
    <lineage>
        <taxon>Eukaryota</taxon>
        <taxon>Metazoa</taxon>
        <taxon>Ecdysozoa</taxon>
        <taxon>Arthropoda</taxon>
        <taxon>Hexapoda</taxon>
        <taxon>Insecta</taxon>
        <taxon>Pterygota</taxon>
        <taxon>Neoptera</taxon>
        <taxon>Endopterygota</taxon>
        <taxon>Diptera</taxon>
        <taxon>Nematocera</taxon>
        <taxon>Sciaroidea</taxon>
        <taxon>Sciaridae</taxon>
        <taxon>Pseudolycoriella</taxon>
    </lineage>
</organism>
<evidence type="ECO:0000256" key="10">
    <source>
        <dbReference type="ARBA" id="ARBA00022989"/>
    </source>
</evidence>
<evidence type="ECO:0000313" key="17">
    <source>
        <dbReference type="EMBL" id="KAJ6647206.1"/>
    </source>
</evidence>
<keyword evidence="9" id="KW-0442">Lipid degradation</keyword>
<comment type="caution">
    <text evidence="17">The sequence shown here is derived from an EMBL/GenBank/DDBJ whole genome shotgun (WGS) entry which is preliminary data.</text>
</comment>
<evidence type="ECO:0000256" key="3">
    <source>
        <dbReference type="ARBA" id="ARBA00022475"/>
    </source>
</evidence>
<comment type="cofactor">
    <cofactor evidence="1">
        <name>Ca(2+)</name>
        <dbReference type="ChEBI" id="CHEBI:29108"/>
    </cofactor>
</comment>
<dbReference type="InterPro" id="IPR052214">
    <property type="entry name" value="DAG_Lipase-Related"/>
</dbReference>
<dbReference type="GO" id="GO:0004806">
    <property type="term" value="F:triacylglycerol lipase activity"/>
    <property type="evidence" value="ECO:0007669"/>
    <property type="project" value="TreeGrafter"/>
</dbReference>
<sequence>MFESVLKKRNAAVMPALRLFGRKWLAASDDLVFPCLFEICFRLVWLALISCVMNNYWITTEKCAEGGLAVRIYMIGTLALIGINLILLVALVNRSAQGSITDTHARRHVAPLLVCKFLLILPELGFNIFGTIWAFCDLIQCTTDHKYSKTVVEGIVVFNWVVFALIIFGLALIFDPLGSAKYKKSRDNNDNNGPTESAMHRKVSNLWLRRFRWIFCCLRKDEFGHEAFTQVASLLSALFRGTDLTPSDIMASCILLRVRQKRETREMRRIRMLNDDGPRYSSDVLRVFATSPSWMTLKNARHFKRFAMASYGWPLVCYMHCCTGPFRLIKKSICCACFRSKAQVVIDDNCCLCNVAGVKYMSRMRNEDVLHASFTNHVFELPFCVLADHSTKSIVISIRGSLSMRDIFTDLTANAERFDAPGMPPDSAAHRGMIAGAERLIKRLQEGHILDRAFNTYPEYTLVLCGHSLGAGVAILVGARFRSKYSDLRVYAYATPAGLLSREAARRTESFAFTIGVGDDFVMRLGIESIENLRTSIIETLRACKFPKWRIMLNGVGYVFFGVPSRDLEKTWKDVTDIETSIKEGGDPLLSERHVQTIATSSGEATVLSKEISLRRFSKTRLFTGGRILHIIRRKKTELEKKSNTGGPTYEMRWATAEDFTELKIMPRMLLDHFPDNIFKTLTTVLEQQKTTSASITSLNSL</sequence>
<feature type="transmembrane region" description="Helical" evidence="15">
    <location>
        <begin position="155"/>
        <end position="174"/>
    </location>
</feature>
<dbReference type="Gene3D" id="3.40.50.1820">
    <property type="entry name" value="alpha/beta hydrolase"/>
    <property type="match status" value="1"/>
</dbReference>
<keyword evidence="3" id="KW-1003">Cell membrane</keyword>
<keyword evidence="8" id="KW-0106">Calcium</keyword>
<dbReference type="GO" id="GO:0005886">
    <property type="term" value="C:plasma membrane"/>
    <property type="evidence" value="ECO:0007669"/>
    <property type="project" value="UniProtKB-SubCell"/>
</dbReference>
<keyword evidence="12 15" id="KW-0472">Membrane</keyword>